<gene>
    <name evidence="2" type="ORF">FY030_06655</name>
</gene>
<dbReference type="KEGG" id="serw:FY030_06655"/>
<evidence type="ECO:0000313" key="2">
    <source>
        <dbReference type="EMBL" id="QFG68436.1"/>
    </source>
</evidence>
<dbReference type="InterPro" id="IPR036653">
    <property type="entry name" value="CinA-like_C"/>
</dbReference>
<organism evidence="2 3">
    <name type="scientific">Ornithinimicrobium pratense</name>
    <dbReference type="NCBI Taxonomy" id="2593973"/>
    <lineage>
        <taxon>Bacteria</taxon>
        <taxon>Bacillati</taxon>
        <taxon>Actinomycetota</taxon>
        <taxon>Actinomycetes</taxon>
        <taxon>Micrococcales</taxon>
        <taxon>Ornithinimicrobiaceae</taxon>
        <taxon>Ornithinimicrobium</taxon>
    </lineage>
</organism>
<protein>
    <submittedName>
        <fullName evidence="2">CinA family protein</fullName>
    </submittedName>
</protein>
<dbReference type="RefSeq" id="WP_158060824.1">
    <property type="nucleotide sequence ID" value="NZ_CP044427.1"/>
</dbReference>
<dbReference type="AlphaFoldDB" id="A0A5J6V5H3"/>
<dbReference type="OrthoDB" id="1253990at2"/>
<accession>A0A5J6V5H3</accession>
<proteinExistence type="predicted"/>
<feature type="domain" description="CinA C-terminal" evidence="1">
    <location>
        <begin position="6"/>
        <end position="151"/>
    </location>
</feature>
<dbReference type="Gene3D" id="3.90.950.20">
    <property type="entry name" value="CinA-like"/>
    <property type="match status" value="1"/>
</dbReference>
<evidence type="ECO:0000259" key="1">
    <source>
        <dbReference type="Pfam" id="PF02464"/>
    </source>
</evidence>
<name>A0A5J6V5H3_9MICO</name>
<dbReference type="InterPro" id="IPR008136">
    <property type="entry name" value="CinA_C"/>
</dbReference>
<sequence length="165" mass="16753">MTRSADLAEQIADLASSKGLWIAAAESLTGGAVSSALAAASGASDWYHGGVVAYSPRIKQHVLGVTPGPVVTAQCADELAAGVARVLESQAAVATTGVGGPDPEEGEEPGTVYLGVVAPGYTDCRRVELEGSPNEVVEQATEQALELLLHALRQGQAQEGDTQAS</sequence>
<dbReference type="SUPFAM" id="SSF142433">
    <property type="entry name" value="CinA-like"/>
    <property type="match status" value="1"/>
</dbReference>
<keyword evidence="3" id="KW-1185">Reference proteome</keyword>
<dbReference type="NCBIfam" id="TIGR00199">
    <property type="entry name" value="PncC_domain"/>
    <property type="match status" value="1"/>
</dbReference>
<dbReference type="Proteomes" id="UP000326546">
    <property type="component" value="Chromosome"/>
</dbReference>
<dbReference type="EMBL" id="CP044427">
    <property type="protein sequence ID" value="QFG68436.1"/>
    <property type="molecule type" value="Genomic_DNA"/>
</dbReference>
<dbReference type="Pfam" id="PF02464">
    <property type="entry name" value="CinA"/>
    <property type="match status" value="1"/>
</dbReference>
<evidence type="ECO:0000313" key="3">
    <source>
        <dbReference type="Proteomes" id="UP000326546"/>
    </source>
</evidence>
<reference evidence="2 3" key="1">
    <citation type="submission" date="2019-09" db="EMBL/GenBank/DDBJ databases">
        <title>Serinicoccus pratensis sp. nov., isolated from meadow soil.</title>
        <authorList>
            <person name="Zhang W."/>
        </authorList>
    </citation>
    <scope>NUCLEOTIDE SEQUENCE [LARGE SCALE GENOMIC DNA]</scope>
    <source>
        <strain evidence="2 3">W204</strain>
    </source>
</reference>